<feature type="transmembrane region" description="Helical" evidence="11">
    <location>
        <begin position="100"/>
        <end position="124"/>
    </location>
</feature>
<keyword evidence="16" id="KW-1185">Reference proteome</keyword>
<dbReference type="InterPro" id="IPR035906">
    <property type="entry name" value="MetI-like_sf"/>
</dbReference>
<evidence type="ECO:0000256" key="6">
    <source>
        <dbReference type="ARBA" id="ARBA00022692"/>
    </source>
</evidence>
<keyword evidence="7" id="KW-0547">Nucleotide-binding</keyword>
<feature type="domain" description="ABC transporter" evidence="13">
    <location>
        <begin position="321"/>
        <end position="571"/>
    </location>
</feature>
<evidence type="ECO:0000256" key="8">
    <source>
        <dbReference type="ARBA" id="ARBA00022840"/>
    </source>
</evidence>
<evidence type="ECO:0000256" key="10">
    <source>
        <dbReference type="ARBA" id="ARBA00023136"/>
    </source>
</evidence>
<feature type="domain" description="ABC transmembrane type-1" evidence="14">
    <location>
        <begin position="96"/>
        <end position="284"/>
    </location>
</feature>
<dbReference type="Gene3D" id="1.10.3720.10">
    <property type="entry name" value="MetI-like"/>
    <property type="match status" value="1"/>
</dbReference>
<feature type="transmembrane region" description="Helical" evidence="11">
    <location>
        <begin position="131"/>
        <end position="155"/>
    </location>
</feature>
<comment type="similarity">
    <text evidence="3">Belongs to the ABC transporter superfamily.</text>
</comment>
<keyword evidence="8" id="KW-0067">ATP-binding</keyword>
<feature type="transmembrane region" description="Helical" evidence="11">
    <location>
        <begin position="161"/>
        <end position="178"/>
    </location>
</feature>
<evidence type="ECO:0000256" key="7">
    <source>
        <dbReference type="ARBA" id="ARBA00022741"/>
    </source>
</evidence>
<dbReference type="SUPFAM" id="SSF52540">
    <property type="entry name" value="P-loop containing nucleoside triphosphate hydrolases"/>
    <property type="match status" value="1"/>
</dbReference>
<dbReference type="InterPro" id="IPR025966">
    <property type="entry name" value="OppC_N"/>
</dbReference>
<comment type="subcellular location">
    <subcellularLocation>
        <location evidence="11">Cell membrane</location>
        <topology evidence="11">Multi-pass membrane protein</topology>
    </subcellularLocation>
    <subcellularLocation>
        <location evidence="2">Cell membrane</location>
        <topology evidence="2">Peripheral membrane protein</topology>
    </subcellularLocation>
    <subcellularLocation>
        <location evidence="1">Membrane</location>
        <topology evidence="1">Multi-pass membrane protein</topology>
    </subcellularLocation>
</comment>
<evidence type="ECO:0000256" key="12">
    <source>
        <dbReference type="SAM" id="MobiDB-lite"/>
    </source>
</evidence>
<dbReference type="CDD" id="cd06261">
    <property type="entry name" value="TM_PBP2"/>
    <property type="match status" value="1"/>
</dbReference>
<dbReference type="PANTHER" id="PTHR43297:SF2">
    <property type="entry name" value="DIPEPTIDE TRANSPORT ATP-BINDING PROTEIN DPPD"/>
    <property type="match status" value="1"/>
</dbReference>
<dbReference type="CDD" id="cd03257">
    <property type="entry name" value="ABC_NikE_OppD_transporters"/>
    <property type="match status" value="1"/>
</dbReference>
<name>A0ABP4U0C4_9ACTN</name>
<evidence type="ECO:0000256" key="11">
    <source>
        <dbReference type="RuleBase" id="RU363032"/>
    </source>
</evidence>
<feature type="region of interest" description="Disordered" evidence="12">
    <location>
        <begin position="578"/>
        <end position="597"/>
    </location>
</feature>
<dbReference type="Gene3D" id="3.40.50.300">
    <property type="entry name" value="P-loop containing nucleotide triphosphate hydrolases"/>
    <property type="match status" value="1"/>
</dbReference>
<comment type="similarity">
    <text evidence="11">Belongs to the binding-protein-dependent transport system permease family.</text>
</comment>
<dbReference type="Pfam" id="PF00005">
    <property type="entry name" value="ABC_tran"/>
    <property type="match status" value="1"/>
</dbReference>
<proteinExistence type="inferred from homology"/>
<dbReference type="InterPro" id="IPR003593">
    <property type="entry name" value="AAA+_ATPase"/>
</dbReference>
<evidence type="ECO:0000256" key="1">
    <source>
        <dbReference type="ARBA" id="ARBA00004141"/>
    </source>
</evidence>
<feature type="transmembrane region" description="Helical" evidence="11">
    <location>
        <begin position="35"/>
        <end position="56"/>
    </location>
</feature>
<evidence type="ECO:0000259" key="13">
    <source>
        <dbReference type="PROSITE" id="PS50893"/>
    </source>
</evidence>
<evidence type="ECO:0000259" key="14">
    <source>
        <dbReference type="PROSITE" id="PS50928"/>
    </source>
</evidence>
<dbReference type="PROSITE" id="PS50893">
    <property type="entry name" value="ABC_TRANSPORTER_2"/>
    <property type="match status" value="1"/>
</dbReference>
<dbReference type="PANTHER" id="PTHR43297">
    <property type="entry name" value="OLIGOPEPTIDE TRANSPORT ATP-BINDING PROTEIN APPD"/>
    <property type="match status" value="1"/>
</dbReference>
<evidence type="ECO:0000256" key="2">
    <source>
        <dbReference type="ARBA" id="ARBA00004202"/>
    </source>
</evidence>
<accession>A0ABP4U0C4</accession>
<dbReference type="InterPro" id="IPR017871">
    <property type="entry name" value="ABC_transporter-like_CS"/>
</dbReference>
<reference evidence="16" key="1">
    <citation type="journal article" date="2019" name="Int. J. Syst. Evol. Microbiol.">
        <title>The Global Catalogue of Microorganisms (GCM) 10K type strain sequencing project: providing services to taxonomists for standard genome sequencing and annotation.</title>
        <authorList>
            <consortium name="The Broad Institute Genomics Platform"/>
            <consortium name="The Broad Institute Genome Sequencing Center for Infectious Disease"/>
            <person name="Wu L."/>
            <person name="Ma J."/>
        </authorList>
    </citation>
    <scope>NUCLEOTIDE SEQUENCE [LARGE SCALE GENOMIC DNA]</scope>
    <source>
        <strain evidence="16">JCM 13244</strain>
    </source>
</reference>
<dbReference type="InterPro" id="IPR027417">
    <property type="entry name" value="P-loop_NTPase"/>
</dbReference>
<dbReference type="RefSeq" id="WP_211121639.1">
    <property type="nucleotide sequence ID" value="NZ_BAAALR010000047.1"/>
</dbReference>
<sequence length="597" mass="63176">MTHTERRDTRGTPDSAPGTARRRGRPLSRLLRNRVAVVCLALLALIVAASVFAPLLTSASPTRATLDDAFAPPGGGHLLGADSVGRDVLARLLYGGRVSLLGGFIAVAVALLIGVPAGLLAGYYRGRLDAVVSWVASLLMAAPAIMVLLVSIAAIGPDTNATMAVLGLILAPGVFRLVRASVTSVREELYVDAARVSGLGDARIVRRHILPVVQAPTIIQSAQMFGVAVVIQAGIEFLGLGSAGQASWGAMLNEAFANLYTKPSLLVAPGLTIVLTVATLGLLANALRDALLDTPGRATRRRPRTVSAPASTPAAADDSLLVVEDLRVTYATRDGERTVVDGVSLTVRRGEVVGLVGESGSGKSQTAFAILGLLPPEGRGEAGRLSFDGRDLRGLGRKERNALRGCRIAYVPQEPMSNLDPAFRIGTQLTDPMRAHLKLTAREAREKALALLERVGIAEPERVYHAYPHQISGGMAQRVLIAGAVSCDPELLIADEPTTALDVTVQAEVLDLLRELQREREMGLILVTHNFGVVADICDRVVVMRTGQVVETAPAGQLFAEPRHEYTRMLLDSTLEDAPPRAPLRIPATGGPLQETV</sequence>
<dbReference type="Proteomes" id="UP001499947">
    <property type="component" value="Unassembled WGS sequence"/>
</dbReference>
<evidence type="ECO:0000256" key="9">
    <source>
        <dbReference type="ARBA" id="ARBA00022989"/>
    </source>
</evidence>
<protein>
    <submittedName>
        <fullName evidence="15">Dipeptide/oligopeptide/nickel ABC transporter permease/ATP-binding protein</fullName>
    </submittedName>
</protein>
<organism evidence="15 16">
    <name type="scientific">Streptomyces yatensis</name>
    <dbReference type="NCBI Taxonomy" id="155177"/>
    <lineage>
        <taxon>Bacteria</taxon>
        <taxon>Bacillati</taxon>
        <taxon>Actinomycetota</taxon>
        <taxon>Actinomycetes</taxon>
        <taxon>Kitasatosporales</taxon>
        <taxon>Streptomycetaceae</taxon>
        <taxon>Streptomyces</taxon>
        <taxon>Streptomyces violaceusniger group</taxon>
    </lineage>
</organism>
<evidence type="ECO:0000313" key="16">
    <source>
        <dbReference type="Proteomes" id="UP001499947"/>
    </source>
</evidence>
<keyword evidence="10 11" id="KW-0472">Membrane</keyword>
<evidence type="ECO:0000256" key="4">
    <source>
        <dbReference type="ARBA" id="ARBA00022448"/>
    </source>
</evidence>
<gene>
    <name evidence="15" type="ORF">GCM10009680_40190</name>
</gene>
<dbReference type="InterPro" id="IPR003439">
    <property type="entry name" value="ABC_transporter-like_ATP-bd"/>
</dbReference>
<keyword evidence="9 11" id="KW-1133">Transmembrane helix</keyword>
<dbReference type="Pfam" id="PF12911">
    <property type="entry name" value="OppC_N"/>
    <property type="match status" value="1"/>
</dbReference>
<evidence type="ECO:0000256" key="3">
    <source>
        <dbReference type="ARBA" id="ARBA00005417"/>
    </source>
</evidence>
<dbReference type="EMBL" id="BAAALR010000047">
    <property type="protein sequence ID" value="GAA1696055.1"/>
    <property type="molecule type" value="Genomic_DNA"/>
</dbReference>
<evidence type="ECO:0000256" key="5">
    <source>
        <dbReference type="ARBA" id="ARBA00022475"/>
    </source>
</evidence>
<keyword evidence="4 11" id="KW-0813">Transport</keyword>
<dbReference type="PROSITE" id="PS50928">
    <property type="entry name" value="ABC_TM1"/>
    <property type="match status" value="1"/>
</dbReference>
<dbReference type="InterPro" id="IPR050388">
    <property type="entry name" value="ABC_Ni/Peptide_Import"/>
</dbReference>
<evidence type="ECO:0000313" key="15">
    <source>
        <dbReference type="EMBL" id="GAA1696055.1"/>
    </source>
</evidence>
<dbReference type="InterPro" id="IPR000515">
    <property type="entry name" value="MetI-like"/>
</dbReference>
<keyword evidence="5" id="KW-1003">Cell membrane</keyword>
<comment type="caution">
    <text evidence="15">The sequence shown here is derived from an EMBL/GenBank/DDBJ whole genome shotgun (WGS) entry which is preliminary data.</text>
</comment>
<keyword evidence="6 11" id="KW-0812">Transmembrane</keyword>
<feature type="transmembrane region" description="Helical" evidence="11">
    <location>
        <begin position="266"/>
        <end position="287"/>
    </location>
</feature>
<feature type="compositionally biased region" description="Basic and acidic residues" evidence="12">
    <location>
        <begin position="1"/>
        <end position="11"/>
    </location>
</feature>
<dbReference type="Pfam" id="PF00528">
    <property type="entry name" value="BPD_transp_1"/>
    <property type="match status" value="1"/>
</dbReference>
<dbReference type="SUPFAM" id="SSF161098">
    <property type="entry name" value="MetI-like"/>
    <property type="match status" value="1"/>
</dbReference>
<dbReference type="PROSITE" id="PS00211">
    <property type="entry name" value="ABC_TRANSPORTER_1"/>
    <property type="match status" value="1"/>
</dbReference>
<dbReference type="SMART" id="SM00382">
    <property type="entry name" value="AAA"/>
    <property type="match status" value="1"/>
</dbReference>
<feature type="region of interest" description="Disordered" evidence="12">
    <location>
        <begin position="1"/>
        <end position="24"/>
    </location>
</feature>